<evidence type="ECO:0000313" key="2">
    <source>
        <dbReference type="EMBL" id="RKD76035.1"/>
    </source>
</evidence>
<dbReference type="SUPFAM" id="SSF52833">
    <property type="entry name" value="Thioredoxin-like"/>
    <property type="match status" value="1"/>
</dbReference>
<accession>A0A419V7J2</accession>
<protein>
    <submittedName>
        <fullName evidence="2">Glutaredoxin</fullName>
    </submittedName>
</protein>
<dbReference type="InterPro" id="IPR002109">
    <property type="entry name" value="Glutaredoxin"/>
</dbReference>
<dbReference type="RefSeq" id="WP_120191456.1">
    <property type="nucleotide sequence ID" value="NZ_RAPK01000006.1"/>
</dbReference>
<dbReference type="OrthoDB" id="9795531at2"/>
<dbReference type="Proteomes" id="UP000285120">
    <property type="component" value="Unassembled WGS sequence"/>
</dbReference>
<evidence type="ECO:0000313" key="3">
    <source>
        <dbReference type="Proteomes" id="UP000285120"/>
    </source>
</evidence>
<reference evidence="2 3" key="1">
    <citation type="submission" date="2018-09" db="EMBL/GenBank/DDBJ databases">
        <title>Genomic Encyclopedia of Archaeal and Bacterial Type Strains, Phase II (KMG-II): from individual species to whole genera.</title>
        <authorList>
            <person name="Goeker M."/>
        </authorList>
    </citation>
    <scope>NUCLEOTIDE SEQUENCE [LARGE SCALE GENOMIC DNA]</scope>
    <source>
        <strain evidence="2 3">DSM 17008</strain>
    </source>
</reference>
<organism evidence="2 3">
    <name type="scientific">Sinobaca qinghaiensis</name>
    <dbReference type="NCBI Taxonomy" id="342944"/>
    <lineage>
        <taxon>Bacteria</taxon>
        <taxon>Bacillati</taxon>
        <taxon>Bacillota</taxon>
        <taxon>Bacilli</taxon>
        <taxon>Bacillales</taxon>
        <taxon>Sporolactobacillaceae</taxon>
        <taxon>Sinobaca</taxon>
    </lineage>
</organism>
<dbReference type="AlphaFoldDB" id="A0A419V7J2"/>
<dbReference type="Pfam" id="PF00462">
    <property type="entry name" value="Glutaredoxin"/>
    <property type="match status" value="1"/>
</dbReference>
<dbReference type="PROSITE" id="PS51354">
    <property type="entry name" value="GLUTAREDOXIN_2"/>
    <property type="match status" value="1"/>
</dbReference>
<dbReference type="Gene3D" id="3.40.30.10">
    <property type="entry name" value="Glutaredoxin"/>
    <property type="match status" value="1"/>
</dbReference>
<feature type="domain" description="Glutaredoxin" evidence="1">
    <location>
        <begin position="7"/>
        <end position="57"/>
    </location>
</feature>
<proteinExistence type="predicted"/>
<sequence length="89" mass="10118">MSYSIDVFTQPNCESCLKVKTWLENQNIAYTEKDIVNDMNANKEFGEAGQKFVPYTVISIKDKKLSVVGPNTKKIDNILRLNGAYAKKR</sequence>
<gene>
    <name evidence="2" type="ORF">ATL39_0247</name>
</gene>
<dbReference type="EMBL" id="RAPK01000006">
    <property type="protein sequence ID" value="RKD76035.1"/>
    <property type="molecule type" value="Genomic_DNA"/>
</dbReference>
<evidence type="ECO:0000259" key="1">
    <source>
        <dbReference type="Pfam" id="PF00462"/>
    </source>
</evidence>
<keyword evidence="3" id="KW-1185">Reference proteome</keyword>
<comment type="caution">
    <text evidence="2">The sequence shown here is derived from an EMBL/GenBank/DDBJ whole genome shotgun (WGS) entry which is preliminary data.</text>
</comment>
<dbReference type="CDD" id="cd02976">
    <property type="entry name" value="NrdH"/>
    <property type="match status" value="1"/>
</dbReference>
<name>A0A419V7J2_9BACL</name>
<dbReference type="InterPro" id="IPR036249">
    <property type="entry name" value="Thioredoxin-like_sf"/>
</dbReference>